<evidence type="ECO:0000313" key="1">
    <source>
        <dbReference type="EMBL" id="KAJ1912385.1"/>
    </source>
</evidence>
<dbReference type="EMBL" id="JANBPU010000350">
    <property type="protein sequence ID" value="KAJ1912385.1"/>
    <property type="molecule type" value="Genomic_DNA"/>
</dbReference>
<reference evidence="1" key="1">
    <citation type="submission" date="2022-07" db="EMBL/GenBank/DDBJ databases">
        <title>Phylogenomic reconstructions and comparative analyses of Kickxellomycotina fungi.</title>
        <authorList>
            <person name="Reynolds N.K."/>
            <person name="Stajich J.E."/>
            <person name="Barry K."/>
            <person name="Grigoriev I.V."/>
            <person name="Crous P."/>
            <person name="Smith M.E."/>
        </authorList>
    </citation>
    <scope>NUCLEOTIDE SEQUENCE</scope>
    <source>
        <strain evidence="1">NBRC 100468</strain>
    </source>
</reference>
<name>A0A9W8DP55_9FUNG</name>
<accession>A0A9W8DP55</accession>
<keyword evidence="2" id="KW-1185">Reference proteome</keyword>
<dbReference type="AlphaFoldDB" id="A0A9W8DP55"/>
<dbReference type="Proteomes" id="UP001150538">
    <property type="component" value="Unassembled WGS sequence"/>
</dbReference>
<comment type="caution">
    <text evidence="1">The sequence shown here is derived from an EMBL/GenBank/DDBJ whole genome shotgun (WGS) entry which is preliminary data.</text>
</comment>
<protein>
    <submittedName>
        <fullName evidence="1">Uncharacterized protein</fullName>
    </submittedName>
</protein>
<proteinExistence type="predicted"/>
<feature type="non-terminal residue" evidence="1">
    <location>
        <position position="1"/>
    </location>
</feature>
<gene>
    <name evidence="1" type="ORF">H4219_005625</name>
</gene>
<evidence type="ECO:0000313" key="2">
    <source>
        <dbReference type="Proteomes" id="UP001150538"/>
    </source>
</evidence>
<organism evidence="1 2">
    <name type="scientific">Mycoemilia scoparia</name>
    <dbReference type="NCBI Taxonomy" id="417184"/>
    <lineage>
        <taxon>Eukaryota</taxon>
        <taxon>Fungi</taxon>
        <taxon>Fungi incertae sedis</taxon>
        <taxon>Zoopagomycota</taxon>
        <taxon>Kickxellomycotina</taxon>
        <taxon>Kickxellomycetes</taxon>
        <taxon>Kickxellales</taxon>
        <taxon>Kickxellaceae</taxon>
        <taxon>Mycoemilia</taxon>
    </lineage>
</organism>
<sequence>IREAYSGIQPIGLKDSSVTNVEGNVNGNNIGNVGNQVTNESKNDIEIVHDEELSDHYYYEGEEREEEYEDGAMAEEEEAMDMAYGYNDSFNGDHDMLNESLEML</sequence>